<keyword evidence="9" id="KW-1185">Reference proteome</keyword>
<dbReference type="InterPro" id="IPR034428">
    <property type="entry name" value="ThiH/NoCL/HydG-like"/>
</dbReference>
<dbReference type="STRING" id="374463.BCI_0046"/>
<dbReference type="SFLD" id="SFLDG01060">
    <property type="entry name" value="BATS_domain_containing"/>
    <property type="match status" value="1"/>
</dbReference>
<dbReference type="AlphaFoldDB" id="Q1LU40"/>
<dbReference type="RefSeq" id="WP_011520257.1">
    <property type="nucleotide sequence ID" value="NC_007984.1"/>
</dbReference>
<dbReference type="Pfam" id="PF04055">
    <property type="entry name" value="Radical_SAM"/>
    <property type="match status" value="1"/>
</dbReference>
<keyword evidence="2" id="KW-0004">4Fe-4S</keyword>
<dbReference type="GO" id="GO:0051539">
    <property type="term" value="F:4 iron, 4 sulfur cluster binding"/>
    <property type="evidence" value="ECO:0007669"/>
    <property type="project" value="UniProtKB-KW"/>
</dbReference>
<evidence type="ECO:0000256" key="1">
    <source>
        <dbReference type="ARBA" id="ARBA00001966"/>
    </source>
</evidence>
<evidence type="ECO:0000256" key="5">
    <source>
        <dbReference type="ARBA" id="ARBA00023004"/>
    </source>
</evidence>
<dbReference type="EMBL" id="CP000238">
    <property type="protein sequence ID" value="ABF14001.1"/>
    <property type="molecule type" value="Genomic_DNA"/>
</dbReference>
<dbReference type="PANTHER" id="PTHR43583">
    <property type="entry name" value="2-IMINOACETATE SYNTHASE"/>
    <property type="match status" value="1"/>
</dbReference>
<keyword evidence="3" id="KW-0949">S-adenosyl-L-methionine</keyword>
<dbReference type="InterPro" id="IPR007197">
    <property type="entry name" value="rSAM"/>
</dbReference>
<dbReference type="CDD" id="cd01335">
    <property type="entry name" value="Radical_SAM"/>
    <property type="match status" value="1"/>
</dbReference>
<dbReference type="NCBIfam" id="TIGR02351">
    <property type="entry name" value="thiH"/>
    <property type="match status" value="1"/>
</dbReference>
<dbReference type="PROSITE" id="PS51918">
    <property type="entry name" value="RADICAL_SAM"/>
    <property type="match status" value="1"/>
</dbReference>
<evidence type="ECO:0000313" key="8">
    <source>
        <dbReference type="EMBL" id="ABF14001.1"/>
    </source>
</evidence>
<organism evidence="8 9">
    <name type="scientific">Baumannia cicadellinicola subsp. Homalodisca coagulata</name>
    <dbReference type="NCBI Taxonomy" id="374463"/>
    <lineage>
        <taxon>Bacteria</taxon>
        <taxon>Pseudomonadati</taxon>
        <taxon>Pseudomonadota</taxon>
        <taxon>Gammaproteobacteria</taxon>
        <taxon>Candidatus Palibaumannia</taxon>
    </lineage>
</organism>
<evidence type="ECO:0000259" key="7">
    <source>
        <dbReference type="PROSITE" id="PS51918"/>
    </source>
</evidence>
<dbReference type="OrthoDB" id="9801120at2"/>
<dbReference type="InterPro" id="IPR012726">
    <property type="entry name" value="ThiH"/>
</dbReference>
<dbReference type="Gene3D" id="3.20.20.70">
    <property type="entry name" value="Aldolase class I"/>
    <property type="match status" value="1"/>
</dbReference>
<dbReference type="Pfam" id="PF06968">
    <property type="entry name" value="BATS"/>
    <property type="match status" value="1"/>
</dbReference>
<dbReference type="SUPFAM" id="SSF102114">
    <property type="entry name" value="Radical SAM enzymes"/>
    <property type="match status" value="1"/>
</dbReference>
<dbReference type="SFLD" id="SFLDG01081">
    <property type="entry name" value="cleavage_of_the_Ca-Cb_bond_in"/>
    <property type="match status" value="1"/>
</dbReference>
<dbReference type="InterPro" id="IPR058240">
    <property type="entry name" value="rSAM_sf"/>
</dbReference>
<dbReference type="PANTHER" id="PTHR43583:SF1">
    <property type="entry name" value="2-IMINOACETATE SYNTHASE"/>
    <property type="match status" value="1"/>
</dbReference>
<protein>
    <submittedName>
        <fullName evidence="8">ThiH protein</fullName>
    </submittedName>
</protein>
<dbReference type="KEGG" id="bci:BCI_0046"/>
<dbReference type="HOGENOM" id="CLU_046249_1_0_6"/>
<dbReference type="Proteomes" id="UP000002427">
    <property type="component" value="Chromosome"/>
</dbReference>
<dbReference type="SFLD" id="SFLDS00029">
    <property type="entry name" value="Radical_SAM"/>
    <property type="match status" value="1"/>
</dbReference>
<dbReference type="GO" id="GO:0009228">
    <property type="term" value="P:thiamine biosynthetic process"/>
    <property type="evidence" value="ECO:0007669"/>
    <property type="project" value="InterPro"/>
</dbReference>
<comment type="cofactor">
    <cofactor evidence="1">
        <name>[4Fe-4S] cluster</name>
        <dbReference type="ChEBI" id="CHEBI:49883"/>
    </cofactor>
</comment>
<dbReference type="GO" id="GO:0003824">
    <property type="term" value="F:catalytic activity"/>
    <property type="evidence" value="ECO:0007669"/>
    <property type="project" value="InterPro"/>
</dbReference>
<evidence type="ECO:0000256" key="6">
    <source>
        <dbReference type="ARBA" id="ARBA00023014"/>
    </source>
</evidence>
<evidence type="ECO:0000256" key="4">
    <source>
        <dbReference type="ARBA" id="ARBA00022723"/>
    </source>
</evidence>
<dbReference type="InterPro" id="IPR013785">
    <property type="entry name" value="Aldolase_TIM"/>
</dbReference>
<sequence>MITFSQCWQKIDWNTASLRIHSKSEQDVERALNTNSPSTEDMMALLSPSAKNYLEPLAQRARYLTRQRFGNTVNFFVPLYLSNFCTNECSYCGFSISNRIQRKILDEQEIIQECEVISAQNVDNILLVTGEHKHKVGIEYFRRYVPKVRKYFTYIMMEVQPLLSQEYAELKTLGLNSILVYQETYHLPTYQIHHLRGKKRDFFWRLETPDRIASVGIDKIGLGVLIGLSQDWRTDCYMVARHLLYLRNHYWRINYSLSFPRLRPYPGQGVIPSSLIDEAQLLQVMCAFRLFAPEVEISLSTRESPYFRDHIVPIVVNSVSAGSKTQPGGYASEKPELEQFLPSDNRSMQEVAQAFIHAGLQPIWKDGLEKPFVCSPTTTKKY</sequence>
<keyword evidence="6" id="KW-0411">Iron-sulfur</keyword>
<keyword evidence="5" id="KW-0408">Iron</keyword>
<evidence type="ECO:0000256" key="2">
    <source>
        <dbReference type="ARBA" id="ARBA00022485"/>
    </source>
</evidence>
<dbReference type="GO" id="GO:0005506">
    <property type="term" value="F:iron ion binding"/>
    <property type="evidence" value="ECO:0007669"/>
    <property type="project" value="InterPro"/>
</dbReference>
<accession>Q1LU40</accession>
<gene>
    <name evidence="8" type="primary">thiH</name>
    <name evidence="8" type="ordered locus">BCI_0046</name>
</gene>
<reference evidence="8 9" key="1">
    <citation type="journal article" date="2006" name="PLoS Biol.">
        <title>Metabolic complementarity and genomics of the dual bacterial symbiosis of sharpshooters.</title>
        <authorList>
            <person name="Wu D."/>
            <person name="Daugherty S.C."/>
            <person name="Van Aken S.E."/>
            <person name="Pai G.H."/>
            <person name="Watkins K.L."/>
            <person name="Khouri H."/>
            <person name="Tallon L.J."/>
            <person name="Zaborsky J.M."/>
            <person name="Dunbar H.E."/>
            <person name="Tran P.L."/>
            <person name="Moran N.A."/>
            <person name="Eisen J.A."/>
        </authorList>
    </citation>
    <scope>NUCLEOTIDE SEQUENCE [LARGE SCALE GENOMIC DNA]</scope>
    <source>
        <strain evidence="8">Hc</strain>
    </source>
</reference>
<evidence type="ECO:0000256" key="3">
    <source>
        <dbReference type="ARBA" id="ARBA00022691"/>
    </source>
</evidence>
<dbReference type="SFLD" id="SFLDF00301">
    <property type="entry name" value="2-iminoacetate_synthase_(ThiH)"/>
    <property type="match status" value="1"/>
</dbReference>
<name>Q1LU40_BAUCH</name>
<dbReference type="SMART" id="SM00876">
    <property type="entry name" value="BATS"/>
    <property type="match status" value="1"/>
</dbReference>
<feature type="domain" description="Radical SAM core" evidence="7">
    <location>
        <begin position="71"/>
        <end position="302"/>
    </location>
</feature>
<proteinExistence type="predicted"/>
<keyword evidence="4" id="KW-0479">Metal-binding</keyword>
<evidence type="ECO:0000313" key="9">
    <source>
        <dbReference type="Proteomes" id="UP000002427"/>
    </source>
</evidence>
<dbReference type="InterPro" id="IPR010722">
    <property type="entry name" value="BATS_dom"/>
</dbReference>